<comment type="catalytic activity">
    <reaction evidence="4">
        <text>3',3'-c-di-GMP + H2O = 5'-phosphoguanylyl(3'-&gt;5')guanosine + H(+)</text>
        <dbReference type="Rhea" id="RHEA:24902"/>
        <dbReference type="ChEBI" id="CHEBI:15377"/>
        <dbReference type="ChEBI" id="CHEBI:15378"/>
        <dbReference type="ChEBI" id="CHEBI:58754"/>
        <dbReference type="ChEBI" id="CHEBI:58805"/>
        <dbReference type="EC" id="3.1.4.52"/>
    </reaction>
    <physiologicalReaction direction="left-to-right" evidence="4">
        <dbReference type="Rhea" id="RHEA:24903"/>
    </physiologicalReaction>
</comment>
<keyword evidence="10" id="KW-1185">Reference proteome</keyword>
<dbReference type="SMART" id="SM00267">
    <property type="entry name" value="GGDEF"/>
    <property type="match status" value="1"/>
</dbReference>
<dbReference type="InterPro" id="IPR043128">
    <property type="entry name" value="Rev_trsase/Diguanyl_cyclase"/>
</dbReference>
<dbReference type="InterPro" id="IPR035919">
    <property type="entry name" value="EAL_sf"/>
</dbReference>
<dbReference type="PROSITE" id="PS50883">
    <property type="entry name" value="EAL"/>
    <property type="match status" value="1"/>
</dbReference>
<keyword evidence="3" id="KW-0973">c-di-GMP</keyword>
<evidence type="ECO:0000256" key="5">
    <source>
        <dbReference type="SAM" id="Coils"/>
    </source>
</evidence>
<comment type="cofactor">
    <cofactor evidence="1">
        <name>Mg(2+)</name>
        <dbReference type="ChEBI" id="CHEBI:18420"/>
    </cofactor>
</comment>
<accession>A0A1M6PZC5</accession>
<dbReference type="STRING" id="564117.SAMN05216369_0601"/>
<organism evidence="9 10">
    <name type="scientific">Marinobacter antarcticus</name>
    <dbReference type="NCBI Taxonomy" id="564117"/>
    <lineage>
        <taxon>Bacteria</taxon>
        <taxon>Pseudomonadati</taxon>
        <taxon>Pseudomonadota</taxon>
        <taxon>Gammaproteobacteria</taxon>
        <taxon>Pseudomonadales</taxon>
        <taxon>Marinobacteraceae</taxon>
        <taxon>Marinobacter</taxon>
    </lineage>
</organism>
<dbReference type="SUPFAM" id="SSF141868">
    <property type="entry name" value="EAL domain-like"/>
    <property type="match status" value="1"/>
</dbReference>
<dbReference type="GO" id="GO:0071111">
    <property type="term" value="F:cyclic-guanylate-specific phosphodiesterase activity"/>
    <property type="evidence" value="ECO:0007669"/>
    <property type="project" value="UniProtKB-EC"/>
</dbReference>
<evidence type="ECO:0000256" key="4">
    <source>
        <dbReference type="ARBA" id="ARBA00051114"/>
    </source>
</evidence>
<evidence type="ECO:0000259" key="7">
    <source>
        <dbReference type="PROSITE" id="PS50883"/>
    </source>
</evidence>
<dbReference type="FunFam" id="3.20.20.450:FF:000001">
    <property type="entry name" value="Cyclic di-GMP phosphodiesterase yahA"/>
    <property type="match status" value="1"/>
</dbReference>
<dbReference type="InterPro" id="IPR001633">
    <property type="entry name" value="EAL_dom"/>
</dbReference>
<dbReference type="InterPro" id="IPR000160">
    <property type="entry name" value="GGDEF_dom"/>
</dbReference>
<evidence type="ECO:0000259" key="8">
    <source>
        <dbReference type="PROSITE" id="PS50887"/>
    </source>
</evidence>
<proteinExistence type="predicted"/>
<sequence>MSKKGYKVQNTGTEPIVPSRARAAQARKYDADLRCDSGDLRKKATGLRQSTADLREDIADLREDTADQREEAVTAKTKLSTTTQSLLKDANERLIIASINAQTMTESAELANEQMSHMASHDYLTGLPNRSLLNDRMAQSMAFSQRHGKKVALMFMDLDHFKNINDSLGHSVGDKLLKSIAKRLKTCIRDSDTVCRQGGDEFVVLLNEIENINDAVVTAEKIIEAMGLPHFVSGHQLNVTFSIGISIYPDDGEDHETVARKADAAMYQAKEKGRNTYQMFIKEMEVRALARQSMEQELHCALEQNKFVLHYQPKVNLETGLITGVEALIRIRESDNQLVYPEHFISIAEDCGLILPVGRWVLREACRQAQEWLHAGFDIGQIAVNVSAREFHSQDFLAGVISVLNETGLDPRRLELEITESGLMKDTEQLMAILHGLKKLGVRIAIDDFGTGYSSLSYLARFPLDTLKIDQSFVHNLDDASRDTENAIISAVIAMSESLKHRVVAEGIETKQQLGFLKSKNCTEGQGYYFSRPVAAEDFTALMAASF</sequence>
<evidence type="ECO:0000313" key="9">
    <source>
        <dbReference type="EMBL" id="SHK13299.1"/>
    </source>
</evidence>
<dbReference type="Pfam" id="PF00990">
    <property type="entry name" value="GGDEF"/>
    <property type="match status" value="1"/>
</dbReference>
<evidence type="ECO:0000313" key="10">
    <source>
        <dbReference type="Proteomes" id="UP000184497"/>
    </source>
</evidence>
<name>A0A1M6PZC5_9GAMM</name>
<dbReference type="SUPFAM" id="SSF55073">
    <property type="entry name" value="Nucleotide cyclase"/>
    <property type="match status" value="1"/>
</dbReference>
<dbReference type="EC" id="3.1.4.52" evidence="2"/>
<evidence type="ECO:0000256" key="3">
    <source>
        <dbReference type="ARBA" id="ARBA00022636"/>
    </source>
</evidence>
<keyword evidence="5" id="KW-0175">Coiled coil</keyword>
<feature type="coiled-coil region" evidence="5">
    <location>
        <begin position="44"/>
        <end position="71"/>
    </location>
</feature>
<dbReference type="AlphaFoldDB" id="A0A1M6PZC5"/>
<feature type="domain" description="EAL" evidence="7">
    <location>
        <begin position="291"/>
        <end position="547"/>
    </location>
</feature>
<dbReference type="PROSITE" id="PS50887">
    <property type="entry name" value="GGDEF"/>
    <property type="match status" value="1"/>
</dbReference>
<dbReference type="Proteomes" id="UP000184497">
    <property type="component" value="Unassembled WGS sequence"/>
</dbReference>
<dbReference type="Gene3D" id="3.30.70.270">
    <property type="match status" value="1"/>
</dbReference>
<dbReference type="CDD" id="cd01949">
    <property type="entry name" value="GGDEF"/>
    <property type="match status" value="1"/>
</dbReference>
<feature type="region of interest" description="Disordered" evidence="6">
    <location>
        <begin position="1"/>
        <end position="22"/>
    </location>
</feature>
<evidence type="ECO:0000256" key="1">
    <source>
        <dbReference type="ARBA" id="ARBA00001946"/>
    </source>
</evidence>
<dbReference type="NCBIfam" id="TIGR00254">
    <property type="entry name" value="GGDEF"/>
    <property type="match status" value="1"/>
</dbReference>
<gene>
    <name evidence="9" type="ORF">SAMN05216369_0601</name>
</gene>
<dbReference type="FunFam" id="3.30.70.270:FF:000001">
    <property type="entry name" value="Diguanylate cyclase domain protein"/>
    <property type="match status" value="1"/>
</dbReference>
<dbReference type="PANTHER" id="PTHR44757:SF2">
    <property type="entry name" value="BIOFILM ARCHITECTURE MAINTENANCE PROTEIN MBAA"/>
    <property type="match status" value="1"/>
</dbReference>
<evidence type="ECO:0000256" key="6">
    <source>
        <dbReference type="SAM" id="MobiDB-lite"/>
    </source>
</evidence>
<dbReference type="EMBL" id="FRAQ01000001">
    <property type="protein sequence ID" value="SHK13299.1"/>
    <property type="molecule type" value="Genomic_DNA"/>
</dbReference>
<dbReference type="GO" id="GO:0071732">
    <property type="term" value="P:cellular response to nitric oxide"/>
    <property type="evidence" value="ECO:0007669"/>
    <property type="project" value="UniProtKB-ARBA"/>
</dbReference>
<dbReference type="Pfam" id="PF00563">
    <property type="entry name" value="EAL"/>
    <property type="match status" value="1"/>
</dbReference>
<dbReference type="InterPro" id="IPR029787">
    <property type="entry name" value="Nucleotide_cyclase"/>
</dbReference>
<dbReference type="SMART" id="SM00052">
    <property type="entry name" value="EAL"/>
    <property type="match status" value="1"/>
</dbReference>
<dbReference type="Gene3D" id="3.20.20.450">
    <property type="entry name" value="EAL domain"/>
    <property type="match status" value="1"/>
</dbReference>
<protein>
    <recommendedName>
        <fullName evidence="2">cyclic-guanylate-specific phosphodiesterase</fullName>
        <ecNumber evidence="2">3.1.4.52</ecNumber>
    </recommendedName>
</protein>
<dbReference type="RefSeq" id="WP_072795396.1">
    <property type="nucleotide sequence ID" value="NZ_FRAQ01000001.1"/>
</dbReference>
<dbReference type="PANTHER" id="PTHR44757">
    <property type="entry name" value="DIGUANYLATE CYCLASE DGCP"/>
    <property type="match status" value="1"/>
</dbReference>
<feature type="domain" description="GGDEF" evidence="8">
    <location>
        <begin position="149"/>
        <end position="282"/>
    </location>
</feature>
<dbReference type="InterPro" id="IPR052155">
    <property type="entry name" value="Biofilm_reg_signaling"/>
</dbReference>
<dbReference type="OrthoDB" id="9812358at2"/>
<evidence type="ECO:0000256" key="2">
    <source>
        <dbReference type="ARBA" id="ARBA00012282"/>
    </source>
</evidence>
<reference evidence="10" key="1">
    <citation type="submission" date="2016-11" db="EMBL/GenBank/DDBJ databases">
        <authorList>
            <person name="Varghese N."/>
            <person name="Submissions S."/>
        </authorList>
    </citation>
    <scope>NUCLEOTIDE SEQUENCE [LARGE SCALE GENOMIC DNA]</scope>
    <source>
        <strain evidence="10">CGMCC 1.10835</strain>
    </source>
</reference>
<dbReference type="CDD" id="cd01948">
    <property type="entry name" value="EAL"/>
    <property type="match status" value="1"/>
</dbReference>